<comment type="caution">
    <text evidence="2">The sequence shown here is derived from an EMBL/GenBank/DDBJ whole genome shotgun (WGS) entry which is preliminary data.</text>
</comment>
<proteinExistence type="predicted"/>
<evidence type="ECO:0000313" key="4">
    <source>
        <dbReference type="Proteomes" id="UP001196379"/>
    </source>
</evidence>
<sequence>MKTDAIVTTCYINKVGNQPHHCRGEVREYMVPIEPISPVIIYDPPREFNKTK</sequence>
<dbReference type="Proteomes" id="UP000732858">
    <property type="component" value="Unassembled WGS sequence"/>
</dbReference>
<dbReference type="AlphaFoldDB" id="A0A949T7W2"/>
<accession>A0A949T7W2</accession>
<organism evidence="2 3">
    <name type="scientific">Ursidibacter maritimus</name>
    <dbReference type="NCBI Taxonomy" id="1331689"/>
    <lineage>
        <taxon>Bacteria</taxon>
        <taxon>Pseudomonadati</taxon>
        <taxon>Pseudomonadota</taxon>
        <taxon>Gammaproteobacteria</taxon>
        <taxon>Pasteurellales</taxon>
        <taxon>Pasteurellaceae</taxon>
        <taxon>Ursidibacter</taxon>
    </lineage>
</organism>
<dbReference type="EMBL" id="JABUMC010000013">
    <property type="protein sequence ID" value="MBV6547024.1"/>
    <property type="molecule type" value="Genomic_DNA"/>
</dbReference>
<reference evidence="2 4" key="1">
    <citation type="journal article" date="2021" name="Mol. Ecol.">
        <title>Polar bear-adapted Ursidibacter maritimus are remarkably conserved after generations in captivity.</title>
        <authorList>
            <person name="Espinosa-Gongora C."/>
            <person name="Hansen M.J."/>
            <person name="Bertelsen M.F."/>
            <person name="Bojesen A.M."/>
        </authorList>
    </citation>
    <scope>NUCLEOTIDE SEQUENCE</scope>
    <source>
        <strain evidence="2">Pb43105x</strain>
        <strain evidence="1 4">Pb43106</strain>
    </source>
</reference>
<evidence type="ECO:0000313" key="1">
    <source>
        <dbReference type="EMBL" id="MBV6531246.1"/>
    </source>
</evidence>
<protein>
    <submittedName>
        <fullName evidence="2">Uncharacterized protein</fullName>
    </submittedName>
</protein>
<name>A0A949T7W2_9PAST</name>
<dbReference type="OrthoDB" id="6519754at2"/>
<dbReference type="GeneID" id="65549182"/>
<dbReference type="EMBL" id="JABULY010000001">
    <property type="protein sequence ID" value="MBV6531246.1"/>
    <property type="molecule type" value="Genomic_DNA"/>
</dbReference>
<evidence type="ECO:0000313" key="3">
    <source>
        <dbReference type="Proteomes" id="UP000732858"/>
    </source>
</evidence>
<dbReference type="RefSeq" id="WP_157403297.1">
    <property type="nucleotide sequence ID" value="NZ_JABULY010000001.1"/>
</dbReference>
<keyword evidence="4" id="KW-1185">Reference proteome</keyword>
<evidence type="ECO:0000313" key="2">
    <source>
        <dbReference type="EMBL" id="MBV6547024.1"/>
    </source>
</evidence>
<gene>
    <name evidence="1" type="ORF">HT657_03645</name>
    <name evidence="2" type="ORF">HT672_06980</name>
</gene>
<dbReference type="Proteomes" id="UP001196379">
    <property type="component" value="Unassembled WGS sequence"/>
</dbReference>